<dbReference type="PANTHER" id="PTHR34475">
    <property type="match status" value="1"/>
</dbReference>
<dbReference type="OrthoDB" id="9790252at2"/>
<organism evidence="4 5">
    <name type="scientific">Kushneria sinocarnis</name>
    <dbReference type="NCBI Taxonomy" id="595502"/>
    <lineage>
        <taxon>Bacteria</taxon>
        <taxon>Pseudomonadati</taxon>
        <taxon>Pseudomonadota</taxon>
        <taxon>Gammaproteobacteria</taxon>
        <taxon>Oceanospirillales</taxon>
        <taxon>Halomonadaceae</taxon>
        <taxon>Kushneria</taxon>
    </lineage>
</organism>
<keyword evidence="2" id="KW-0812">Transmembrane</keyword>
<dbReference type="PROSITE" id="PS50943">
    <property type="entry name" value="HTH_CROC1"/>
    <property type="match status" value="1"/>
</dbReference>
<feature type="compositionally biased region" description="Polar residues" evidence="1">
    <location>
        <begin position="1"/>
        <end position="19"/>
    </location>
</feature>
<comment type="caution">
    <text evidence="4">The sequence shown here is derived from an EMBL/GenBank/DDBJ whole genome shotgun (WGS) entry which is preliminary data.</text>
</comment>
<evidence type="ECO:0000256" key="1">
    <source>
        <dbReference type="SAM" id="MobiDB-lite"/>
    </source>
</evidence>
<feature type="region of interest" description="Disordered" evidence="1">
    <location>
        <begin position="324"/>
        <end position="345"/>
    </location>
</feature>
<evidence type="ECO:0000313" key="4">
    <source>
        <dbReference type="EMBL" id="RKR06907.1"/>
    </source>
</evidence>
<dbReference type="GO" id="GO:0003677">
    <property type="term" value="F:DNA binding"/>
    <property type="evidence" value="ECO:0007669"/>
    <property type="project" value="InterPro"/>
</dbReference>
<dbReference type="Gene3D" id="1.10.260.40">
    <property type="entry name" value="lambda repressor-like DNA-binding domains"/>
    <property type="match status" value="1"/>
</dbReference>
<feature type="region of interest" description="Disordered" evidence="1">
    <location>
        <begin position="145"/>
        <end position="197"/>
    </location>
</feature>
<dbReference type="PANTHER" id="PTHR34475:SF1">
    <property type="entry name" value="CYTOSKELETON PROTEIN RODZ"/>
    <property type="match status" value="1"/>
</dbReference>
<dbReference type="AlphaFoldDB" id="A0A420X064"/>
<feature type="domain" description="HTH cro/C1-type" evidence="3">
    <location>
        <begin position="24"/>
        <end position="58"/>
    </location>
</feature>
<keyword evidence="2" id="KW-1133">Transmembrane helix</keyword>
<reference evidence="4 5" key="1">
    <citation type="submission" date="2018-10" db="EMBL/GenBank/DDBJ databases">
        <title>Genomic Encyclopedia of Type Strains, Phase IV (KMG-IV): sequencing the most valuable type-strain genomes for metagenomic binning, comparative biology and taxonomic classification.</title>
        <authorList>
            <person name="Goeker M."/>
        </authorList>
    </citation>
    <scope>NUCLEOTIDE SEQUENCE [LARGE SCALE GENOMIC DNA]</scope>
    <source>
        <strain evidence="4 5">DSM 23229</strain>
    </source>
</reference>
<evidence type="ECO:0000256" key="2">
    <source>
        <dbReference type="SAM" id="Phobius"/>
    </source>
</evidence>
<dbReference type="Pfam" id="PF13413">
    <property type="entry name" value="HTH_25"/>
    <property type="match status" value="1"/>
</dbReference>
<feature type="compositionally biased region" description="Low complexity" evidence="1">
    <location>
        <begin position="159"/>
        <end position="171"/>
    </location>
</feature>
<protein>
    <submittedName>
        <fullName evidence="4">Cytoskeleton protein RodZ</fullName>
    </submittedName>
</protein>
<dbReference type="Proteomes" id="UP000281975">
    <property type="component" value="Unassembled WGS sequence"/>
</dbReference>
<dbReference type="EMBL" id="RBIN01000002">
    <property type="protein sequence ID" value="RKR06907.1"/>
    <property type="molecule type" value="Genomic_DNA"/>
</dbReference>
<evidence type="ECO:0000259" key="3">
    <source>
        <dbReference type="PROSITE" id="PS50943"/>
    </source>
</evidence>
<dbReference type="InterPro" id="IPR050400">
    <property type="entry name" value="Bact_Cytoskel_RodZ"/>
</dbReference>
<name>A0A420X064_9GAMM</name>
<gene>
    <name evidence="4" type="ORF">C7446_0907</name>
</gene>
<dbReference type="InterPro" id="IPR010982">
    <property type="entry name" value="Lambda_DNA-bd_dom_sf"/>
</dbReference>
<accession>A0A420X064</accession>
<dbReference type="SUPFAM" id="SSF47413">
    <property type="entry name" value="lambda repressor-like DNA-binding domains"/>
    <property type="match status" value="1"/>
</dbReference>
<dbReference type="InterPro" id="IPR001387">
    <property type="entry name" value="Cro/C1-type_HTH"/>
</dbReference>
<sequence>MSDPHVSTVSTDSEDTAQSPGELLRAEREQQRLSREEVAEQLNLRPSLVADLEQDNYEQVPVATYRRGYLRAYARLLGINDSKVVAAHDRTHGRQDLDARQVKPVTTIKPPNRWGRILFRLVTLIVVIALIVLTLSWWQNRDSSPDYDSAGNGDAAAQESVESNSSGEDSSLPPLPEQNIETGGPPPESSDSNAASLSMGSEDINLAAALIVANRPLNNADSERNNLQVSTPEGRDGATAGLSGAEETATSQSSEQDDAPNPRQARLVFNGDSWVDIRDASGTTVLRGLQQGGTSTTIRGNPPFHLTIGNASQVELDYLNEPVDLSSHAGGNNVARFSLGSDSTS</sequence>
<feature type="region of interest" description="Disordered" evidence="1">
    <location>
        <begin position="1"/>
        <end position="32"/>
    </location>
</feature>
<dbReference type="SMART" id="SM00530">
    <property type="entry name" value="HTH_XRE"/>
    <property type="match status" value="1"/>
</dbReference>
<dbReference type="Pfam" id="PF13464">
    <property type="entry name" value="RodZ_C"/>
    <property type="match status" value="1"/>
</dbReference>
<keyword evidence="2" id="KW-0472">Membrane</keyword>
<keyword evidence="5" id="KW-1185">Reference proteome</keyword>
<feature type="transmembrane region" description="Helical" evidence="2">
    <location>
        <begin position="117"/>
        <end position="138"/>
    </location>
</feature>
<dbReference type="CDD" id="cd00093">
    <property type="entry name" value="HTH_XRE"/>
    <property type="match status" value="1"/>
</dbReference>
<feature type="compositionally biased region" description="Polar residues" evidence="1">
    <location>
        <begin position="221"/>
        <end position="231"/>
    </location>
</feature>
<evidence type="ECO:0000313" key="5">
    <source>
        <dbReference type="Proteomes" id="UP000281975"/>
    </source>
</evidence>
<dbReference type="RefSeq" id="WP_121171662.1">
    <property type="nucleotide sequence ID" value="NZ_RBIN01000002.1"/>
</dbReference>
<proteinExistence type="predicted"/>
<dbReference type="InterPro" id="IPR025194">
    <property type="entry name" value="RodZ-like_C"/>
</dbReference>
<feature type="region of interest" description="Disordered" evidence="1">
    <location>
        <begin position="221"/>
        <end position="264"/>
    </location>
</feature>